<dbReference type="InterPro" id="IPR000477">
    <property type="entry name" value="RT_dom"/>
</dbReference>
<comment type="caution">
    <text evidence="2">The sequence shown here is derived from an EMBL/GenBank/DDBJ whole genome shotgun (WGS) entry which is preliminary data.</text>
</comment>
<dbReference type="InterPro" id="IPR043128">
    <property type="entry name" value="Rev_trsase/Diguanyl_cyclase"/>
</dbReference>
<dbReference type="InterPro" id="IPR043502">
    <property type="entry name" value="DNA/RNA_pol_sf"/>
</dbReference>
<name>A0A9W7CT51_9STRA</name>
<dbReference type="Proteomes" id="UP001165083">
    <property type="component" value="Unassembled WGS sequence"/>
</dbReference>
<keyword evidence="3" id="KW-1185">Reference proteome</keyword>
<sequence length="275" mass="31197">MLSHRETGRRVKAGAVHLAALPEVSELLNLEEMSMVDFLAELKAGEIAEMVLLRPELSPEEINSFSVMDKAVLEELKKRCEARLGSEVLKNPKDPVYPLQRSSRTWWPRTHHRNSRRIEGFSTRLILCLAQSTVSPDSGLCLANNARSLMPSSPQKRRQAWCGSRNPRTRRQTFCVRKPNGKWRLVHAYNKLNSATVPAETPIPRKDVLLNNMAGCTFFRTLDLVDGYYQILMRESDIPLTAVSTPSGMLWEWLVMPQGLFNAPATFNRLVTQLV</sequence>
<dbReference type="PANTHER" id="PTHR24559:SF444">
    <property type="entry name" value="REVERSE TRANSCRIPTASE DOMAIN-CONTAINING PROTEIN"/>
    <property type="match status" value="1"/>
</dbReference>
<evidence type="ECO:0000313" key="3">
    <source>
        <dbReference type="Proteomes" id="UP001165083"/>
    </source>
</evidence>
<dbReference type="AlphaFoldDB" id="A0A9W7CT51"/>
<dbReference type="CDD" id="cd01647">
    <property type="entry name" value="RT_LTR"/>
    <property type="match status" value="1"/>
</dbReference>
<feature type="domain" description="Reverse transcriptase" evidence="1">
    <location>
        <begin position="176"/>
        <end position="274"/>
    </location>
</feature>
<gene>
    <name evidence="2" type="ORF">Plil01_001631600</name>
</gene>
<dbReference type="Gene3D" id="3.10.10.10">
    <property type="entry name" value="HIV Type 1 Reverse Transcriptase, subunit A, domain 1"/>
    <property type="match status" value="1"/>
</dbReference>
<evidence type="ECO:0000259" key="1">
    <source>
        <dbReference type="Pfam" id="PF00078"/>
    </source>
</evidence>
<reference evidence="2" key="1">
    <citation type="submission" date="2023-04" db="EMBL/GenBank/DDBJ databases">
        <title>Phytophthora lilii NBRC 32176.</title>
        <authorList>
            <person name="Ichikawa N."/>
            <person name="Sato H."/>
            <person name="Tonouchi N."/>
        </authorList>
    </citation>
    <scope>NUCLEOTIDE SEQUENCE</scope>
    <source>
        <strain evidence="2">NBRC 32176</strain>
    </source>
</reference>
<proteinExistence type="predicted"/>
<organism evidence="2 3">
    <name type="scientific">Phytophthora lilii</name>
    <dbReference type="NCBI Taxonomy" id="2077276"/>
    <lineage>
        <taxon>Eukaryota</taxon>
        <taxon>Sar</taxon>
        <taxon>Stramenopiles</taxon>
        <taxon>Oomycota</taxon>
        <taxon>Peronosporomycetes</taxon>
        <taxon>Peronosporales</taxon>
        <taxon>Peronosporaceae</taxon>
        <taxon>Phytophthora</taxon>
    </lineage>
</organism>
<accession>A0A9W7CT51</accession>
<dbReference type="OrthoDB" id="1924993at2759"/>
<dbReference type="Gene3D" id="3.30.70.270">
    <property type="match status" value="1"/>
</dbReference>
<evidence type="ECO:0000313" key="2">
    <source>
        <dbReference type="EMBL" id="GMF39413.1"/>
    </source>
</evidence>
<protein>
    <submittedName>
        <fullName evidence="2">Unnamed protein product</fullName>
    </submittedName>
</protein>
<dbReference type="PANTHER" id="PTHR24559">
    <property type="entry name" value="TRANSPOSON TY3-I GAG-POL POLYPROTEIN"/>
    <property type="match status" value="1"/>
</dbReference>
<dbReference type="Pfam" id="PF00078">
    <property type="entry name" value="RVT_1"/>
    <property type="match status" value="1"/>
</dbReference>
<dbReference type="SUPFAM" id="SSF56672">
    <property type="entry name" value="DNA/RNA polymerases"/>
    <property type="match status" value="1"/>
</dbReference>
<dbReference type="EMBL" id="BSXW01001835">
    <property type="protein sequence ID" value="GMF39413.1"/>
    <property type="molecule type" value="Genomic_DNA"/>
</dbReference>
<dbReference type="InterPro" id="IPR053134">
    <property type="entry name" value="RNA-dir_DNA_polymerase"/>
</dbReference>